<protein>
    <submittedName>
        <fullName evidence="4">Uncharacterized protein</fullName>
    </submittedName>
</protein>
<evidence type="ECO:0000313" key="5">
    <source>
        <dbReference type="Proteomes" id="UP001209570"/>
    </source>
</evidence>
<keyword evidence="3" id="KW-0732">Signal</keyword>
<dbReference type="Proteomes" id="UP001209570">
    <property type="component" value="Unassembled WGS sequence"/>
</dbReference>
<keyword evidence="2" id="KW-1133">Transmembrane helix</keyword>
<feature type="transmembrane region" description="Helical" evidence="2">
    <location>
        <begin position="796"/>
        <end position="817"/>
    </location>
</feature>
<evidence type="ECO:0000313" key="4">
    <source>
        <dbReference type="EMBL" id="KAJ0396610.1"/>
    </source>
</evidence>
<dbReference type="Gene3D" id="2.120.10.80">
    <property type="entry name" value="Kelch-type beta propeller"/>
    <property type="match status" value="1"/>
</dbReference>
<feature type="region of interest" description="Disordered" evidence="1">
    <location>
        <begin position="859"/>
        <end position="1007"/>
    </location>
</feature>
<feature type="compositionally biased region" description="Basic and acidic residues" evidence="1">
    <location>
        <begin position="878"/>
        <end position="1007"/>
    </location>
</feature>
<sequence>MPPPPPPPLLLLLLSLLLLLLPPRVDGSNWAQVSGKRQTNAAVLEPTPWARRHGHAVTALDFSDDFVRATGQRARLFVIGGDTSVQGKQDLRAYPGGGSLENDVWATTGNQWHVEANILKLTKWGDPLAQTIANLTWLQTNNGKRPPRGVTYDDWIACAANAWAVHPVAGCDDPTQPPGAYLADNMFSPRRNFVALAFRDELFVFGGRAREHVPVPEAELRAGAGLVPGPRNVRWREHAVLKNDVWRSSDAGASWKLVTPGCKMPQASLTRKLPTGGEAFQCETDDDCEGDASCAFDEASSAGVCVCNMWSPREFHAMVVHDGALFLSGGYALVQLHNCGVDEYKRRRPSGEEFACGGGYRAYLNDVWTSVDGQKWTLLTLHAAFAPRGEHAMLSFRSMLYVFGGRTGDSLDGSTRRLLNDIYVSSNGSRWGLHTAHAPWSPRAKHVVLALPGATDVASGDDPQDEVLLLFGEDEERTLEDVWSWRGGDPSVPWVLDYSSGTDAAQYVSLASDVSFLRGIKDAHVAALHASGVLTIADLPSLSFDQIVALRELMPICDYVHLAREIVATCSVWADKNEGDEFKNVVVIQGKNGDALAAKAAAAAAGRAAMTEDTWDGCTHIGTPLRDPRTKRLRWPDVKGVDQVPVLRDIFDDAQASVCQWRPRGRSGHAGVVFQRKVFVVGGLTAPDFFENDVWYRDKRLPRAAFTRVPASGTSQTVFQFESDEPGCTFEYHVLNVVEQLVVRNWTKTLGTVDVEPWLAGGKHRFRVRAVDPAGNVDQAFETGRNEHVWVYKPKLPWALILGLTSVFVVFLLGLFLEWRKRRRRRAMERYAMKRMRRKLKGKKMEGKEGDANWRETYDDAKKGAKKAKKAKTKKGKKGDESDKESKKKSTSKKSKDGKTKEKAAKGQAKGEKETKKETTTKKKKEEKTDKTEKKAKIKDASKDKKSKDKKSDKPKKADKKDKGKQASESKASKAKTDKSKDKAASKAKKTDGKEGKKSNDKKAKKK</sequence>
<organism evidence="4 5">
    <name type="scientific">Pythium insidiosum</name>
    <name type="common">Pythiosis disease agent</name>
    <dbReference type="NCBI Taxonomy" id="114742"/>
    <lineage>
        <taxon>Eukaryota</taxon>
        <taxon>Sar</taxon>
        <taxon>Stramenopiles</taxon>
        <taxon>Oomycota</taxon>
        <taxon>Peronosporomycetes</taxon>
        <taxon>Pythiales</taxon>
        <taxon>Pythiaceae</taxon>
        <taxon>Pythium</taxon>
    </lineage>
</organism>
<comment type="caution">
    <text evidence="4">The sequence shown here is derived from an EMBL/GenBank/DDBJ whole genome shotgun (WGS) entry which is preliminary data.</text>
</comment>
<keyword evidence="2" id="KW-0812">Transmembrane</keyword>
<dbReference type="PANTHER" id="PTHR23244:SF484">
    <property type="entry name" value="KELCH REPEAT-CONTAINING PROTEIN"/>
    <property type="match status" value="1"/>
</dbReference>
<feature type="compositionally biased region" description="Basic residues" evidence="1">
    <location>
        <begin position="864"/>
        <end position="877"/>
    </location>
</feature>
<gene>
    <name evidence="4" type="ORF">P43SY_008904</name>
</gene>
<reference evidence="4" key="1">
    <citation type="submission" date="2021-12" db="EMBL/GenBank/DDBJ databases">
        <title>Prjna785345.</title>
        <authorList>
            <person name="Rujirawat T."/>
            <person name="Krajaejun T."/>
        </authorList>
    </citation>
    <scope>NUCLEOTIDE SEQUENCE</scope>
    <source>
        <strain evidence="4">Pi057C3</strain>
    </source>
</reference>
<dbReference type="AlphaFoldDB" id="A0AAD5LCQ1"/>
<dbReference type="InterPro" id="IPR015915">
    <property type="entry name" value="Kelch-typ_b-propeller"/>
</dbReference>
<dbReference type="PANTHER" id="PTHR23244">
    <property type="entry name" value="KELCH REPEAT DOMAIN"/>
    <property type="match status" value="1"/>
</dbReference>
<dbReference type="EMBL" id="JAKCXM010000288">
    <property type="protein sequence ID" value="KAJ0396610.1"/>
    <property type="molecule type" value="Genomic_DNA"/>
</dbReference>
<evidence type="ECO:0000256" key="3">
    <source>
        <dbReference type="SAM" id="SignalP"/>
    </source>
</evidence>
<keyword evidence="5" id="KW-1185">Reference proteome</keyword>
<name>A0AAD5LCQ1_PYTIN</name>
<evidence type="ECO:0000256" key="2">
    <source>
        <dbReference type="SAM" id="Phobius"/>
    </source>
</evidence>
<evidence type="ECO:0000256" key="1">
    <source>
        <dbReference type="SAM" id="MobiDB-lite"/>
    </source>
</evidence>
<dbReference type="SUPFAM" id="SSF117281">
    <property type="entry name" value="Kelch motif"/>
    <property type="match status" value="1"/>
</dbReference>
<accession>A0AAD5LCQ1</accession>
<feature type="chain" id="PRO_5042115335" evidence="3">
    <location>
        <begin position="28"/>
        <end position="1007"/>
    </location>
</feature>
<proteinExistence type="predicted"/>
<keyword evidence="2" id="KW-0472">Membrane</keyword>
<feature type="signal peptide" evidence="3">
    <location>
        <begin position="1"/>
        <end position="27"/>
    </location>
</feature>